<feature type="domain" description="N-acetyltransferase" evidence="13">
    <location>
        <begin position="44"/>
        <end position="207"/>
    </location>
</feature>
<comment type="caution">
    <text evidence="14">The sequence shown here is derived from an EMBL/GenBank/DDBJ whole genome shotgun (WGS) entry which is preliminary data.</text>
</comment>
<dbReference type="EMBL" id="NBSH01000006">
    <property type="protein sequence ID" value="ORX37321.1"/>
    <property type="molecule type" value="Genomic_DNA"/>
</dbReference>
<dbReference type="PANTHER" id="PTHR20531">
    <property type="entry name" value="N-ALPHA-ACETYLTRANSFERASE 40"/>
    <property type="match status" value="1"/>
</dbReference>
<accession>A0A1Y1UGZ1</accession>
<evidence type="ECO:0000313" key="14">
    <source>
        <dbReference type="EMBL" id="ORX37321.1"/>
    </source>
</evidence>
<dbReference type="AlphaFoldDB" id="A0A1Y1UGZ1"/>
<keyword evidence="8" id="KW-0539">Nucleus</keyword>
<evidence type="ECO:0000313" key="15">
    <source>
        <dbReference type="Proteomes" id="UP000193218"/>
    </source>
</evidence>
<feature type="region of interest" description="Disordered" evidence="12">
    <location>
        <begin position="69"/>
        <end position="99"/>
    </location>
</feature>
<keyword evidence="6" id="KW-0963">Cytoplasm</keyword>
<name>A0A1Y1UGZ1_9TREE</name>
<organism evidence="14 15">
    <name type="scientific">Kockovaella imperatae</name>
    <dbReference type="NCBI Taxonomy" id="4999"/>
    <lineage>
        <taxon>Eukaryota</taxon>
        <taxon>Fungi</taxon>
        <taxon>Dikarya</taxon>
        <taxon>Basidiomycota</taxon>
        <taxon>Agaricomycotina</taxon>
        <taxon>Tremellomycetes</taxon>
        <taxon>Tremellales</taxon>
        <taxon>Cuniculitremaceae</taxon>
        <taxon>Kockovaella</taxon>
    </lineage>
</organism>
<evidence type="ECO:0000256" key="10">
    <source>
        <dbReference type="ARBA" id="ARBA00047821"/>
    </source>
</evidence>
<gene>
    <name evidence="14" type="ORF">BD324DRAFT_440847</name>
</gene>
<evidence type="ECO:0000256" key="4">
    <source>
        <dbReference type="ARBA" id="ARBA00012950"/>
    </source>
</evidence>
<evidence type="ECO:0000256" key="8">
    <source>
        <dbReference type="ARBA" id="ARBA00023242"/>
    </source>
</evidence>
<protein>
    <recommendedName>
        <fullName evidence="5">N-alpha-acetyltransferase 40</fullName>
        <ecNumber evidence="4">2.3.1.257</ecNumber>
    </recommendedName>
</protein>
<dbReference type="EC" id="2.3.1.257" evidence="4"/>
<evidence type="ECO:0000256" key="1">
    <source>
        <dbReference type="ARBA" id="ARBA00004123"/>
    </source>
</evidence>
<dbReference type="PROSITE" id="PS51186">
    <property type="entry name" value="GNAT"/>
    <property type="match status" value="1"/>
</dbReference>
<evidence type="ECO:0000256" key="9">
    <source>
        <dbReference type="ARBA" id="ARBA00023315"/>
    </source>
</evidence>
<evidence type="ECO:0000256" key="6">
    <source>
        <dbReference type="ARBA" id="ARBA00022490"/>
    </source>
</evidence>
<dbReference type="GO" id="GO:0043998">
    <property type="term" value="F:histone H2A acetyltransferase activity"/>
    <property type="evidence" value="ECO:0007669"/>
    <property type="project" value="InterPro"/>
</dbReference>
<evidence type="ECO:0000256" key="11">
    <source>
        <dbReference type="ARBA" id="ARBA00049524"/>
    </source>
</evidence>
<dbReference type="InParanoid" id="A0A1Y1UGZ1"/>
<evidence type="ECO:0000256" key="3">
    <source>
        <dbReference type="ARBA" id="ARBA00008870"/>
    </source>
</evidence>
<dbReference type="InterPro" id="IPR039949">
    <property type="entry name" value="NAA40"/>
</dbReference>
<dbReference type="Pfam" id="PF00583">
    <property type="entry name" value="Acetyltransf_1"/>
    <property type="match status" value="1"/>
</dbReference>
<dbReference type="GO" id="GO:0010485">
    <property type="term" value="F:histone H4 acetyltransferase activity"/>
    <property type="evidence" value="ECO:0007669"/>
    <property type="project" value="InterPro"/>
</dbReference>
<dbReference type="OrthoDB" id="424551at2759"/>
<keyword evidence="7 14" id="KW-0808">Transferase</keyword>
<dbReference type="RefSeq" id="XP_021871359.1">
    <property type="nucleotide sequence ID" value="XM_022012793.1"/>
</dbReference>
<reference evidence="14 15" key="1">
    <citation type="submission" date="2017-03" db="EMBL/GenBank/DDBJ databases">
        <title>Widespread Adenine N6-methylation of Active Genes in Fungi.</title>
        <authorList>
            <consortium name="DOE Joint Genome Institute"/>
            <person name="Mondo S.J."/>
            <person name="Dannebaum R.O."/>
            <person name="Kuo R.C."/>
            <person name="Louie K.B."/>
            <person name="Bewick A.J."/>
            <person name="Labutti K."/>
            <person name="Haridas S."/>
            <person name="Kuo A."/>
            <person name="Salamov A."/>
            <person name="Ahrendt S.R."/>
            <person name="Lau R."/>
            <person name="Bowen B.P."/>
            <person name="Lipzen A."/>
            <person name="Sullivan W."/>
            <person name="Andreopoulos W.B."/>
            <person name="Clum A."/>
            <person name="Lindquist E."/>
            <person name="Daum C."/>
            <person name="Northen T.R."/>
            <person name="Ramamoorthy G."/>
            <person name="Schmitz R.J."/>
            <person name="Gryganskyi A."/>
            <person name="Culley D."/>
            <person name="Magnuson J."/>
            <person name="James T.Y."/>
            <person name="O'Malley M.A."/>
            <person name="Stajich J.E."/>
            <person name="Spatafora J.W."/>
            <person name="Visel A."/>
            <person name="Grigoriev I.V."/>
        </authorList>
    </citation>
    <scope>NUCLEOTIDE SEQUENCE [LARGE SCALE GENOMIC DNA]</scope>
    <source>
        <strain evidence="14 15">NRRL Y-17943</strain>
    </source>
</reference>
<comment type="catalytic activity">
    <reaction evidence="10">
        <text>N-terminal L-seryl-[histone H2A] + acetyl-CoA = N-terminal N(alpha)-acetyl-L-seryl-[histone H2A] + CoA + H(+)</text>
        <dbReference type="Rhea" id="RHEA:50600"/>
        <dbReference type="Rhea" id="RHEA-COMP:12742"/>
        <dbReference type="Rhea" id="RHEA-COMP:12744"/>
        <dbReference type="ChEBI" id="CHEBI:15378"/>
        <dbReference type="ChEBI" id="CHEBI:57287"/>
        <dbReference type="ChEBI" id="CHEBI:57288"/>
        <dbReference type="ChEBI" id="CHEBI:64738"/>
        <dbReference type="ChEBI" id="CHEBI:83690"/>
        <dbReference type="EC" id="2.3.1.257"/>
    </reaction>
</comment>
<keyword evidence="9 14" id="KW-0012">Acyltransferase</keyword>
<proteinExistence type="inferred from homology"/>
<evidence type="ECO:0000256" key="2">
    <source>
        <dbReference type="ARBA" id="ARBA00004496"/>
    </source>
</evidence>
<dbReference type="InterPro" id="IPR000182">
    <property type="entry name" value="GNAT_dom"/>
</dbReference>
<dbReference type="Proteomes" id="UP000193218">
    <property type="component" value="Unassembled WGS sequence"/>
</dbReference>
<dbReference type="GeneID" id="33554601"/>
<comment type="subcellular location">
    <subcellularLocation>
        <location evidence="2">Cytoplasm</location>
    </subcellularLocation>
    <subcellularLocation>
        <location evidence="1">Nucleus</location>
    </subcellularLocation>
</comment>
<keyword evidence="15" id="KW-1185">Reference proteome</keyword>
<dbReference type="PANTHER" id="PTHR20531:SF1">
    <property type="entry name" value="N-ALPHA-ACETYLTRANSFERASE 40"/>
    <property type="match status" value="1"/>
</dbReference>
<dbReference type="STRING" id="4999.A0A1Y1UGZ1"/>
<dbReference type="SUPFAM" id="SSF55729">
    <property type="entry name" value="Acyl-CoA N-acyltransferases (Nat)"/>
    <property type="match status" value="1"/>
</dbReference>
<dbReference type="InterPro" id="IPR016181">
    <property type="entry name" value="Acyl_CoA_acyltransferase"/>
</dbReference>
<comment type="catalytic activity">
    <reaction evidence="11">
        <text>N-terminal L-seryl-[histone H4] + acetyl-CoA = N-terminal N(alpha)-acetyl-L-seryl-[histone H4] + CoA + H(+)</text>
        <dbReference type="Rhea" id="RHEA:50596"/>
        <dbReference type="Rhea" id="RHEA-COMP:12740"/>
        <dbReference type="Rhea" id="RHEA-COMP:12743"/>
        <dbReference type="ChEBI" id="CHEBI:15378"/>
        <dbReference type="ChEBI" id="CHEBI:57287"/>
        <dbReference type="ChEBI" id="CHEBI:57288"/>
        <dbReference type="ChEBI" id="CHEBI:64738"/>
        <dbReference type="ChEBI" id="CHEBI:83690"/>
        <dbReference type="EC" id="2.3.1.257"/>
    </reaction>
</comment>
<dbReference type="GO" id="GO:0005634">
    <property type="term" value="C:nucleus"/>
    <property type="evidence" value="ECO:0007669"/>
    <property type="project" value="UniProtKB-SubCell"/>
</dbReference>
<dbReference type="GO" id="GO:0005737">
    <property type="term" value="C:cytoplasm"/>
    <property type="evidence" value="ECO:0007669"/>
    <property type="project" value="UniProtKB-SubCell"/>
</dbReference>
<dbReference type="CDD" id="cd04301">
    <property type="entry name" value="NAT_SF"/>
    <property type="match status" value="1"/>
</dbReference>
<comment type="similarity">
    <text evidence="3">Belongs to the acetyltransferase family. NAA40 subfamily.</text>
</comment>
<dbReference type="Gene3D" id="3.40.630.30">
    <property type="match status" value="1"/>
</dbReference>
<evidence type="ECO:0000256" key="5">
    <source>
        <dbReference type="ARBA" id="ARBA00015043"/>
    </source>
</evidence>
<dbReference type="GO" id="GO:1990189">
    <property type="term" value="F:protein N-terminal-serine acetyltransferase activity"/>
    <property type="evidence" value="ECO:0007669"/>
    <property type="project" value="UniProtKB-EC"/>
</dbReference>
<evidence type="ECO:0000256" key="7">
    <source>
        <dbReference type="ARBA" id="ARBA00022679"/>
    </source>
</evidence>
<sequence length="230" mass="25807">MLPQYSPLFLAQSSLRRPKIPYTIYTTAIYRICELRDGITSTRSSVTYSRAEKRGELFHADSRFLILSTSPPYPGSNDDPSPRMPGSLPPDKGKGKARATGVNISPSELYGFCMFRFDTEETLTEDDVEVIYCYEIQLSSRARGKGLGTILMRHLEDIGRQQGMAKAMLTCLKRNTAALSFYAKQGYMPDEIDPTNMAESDEWQEVDSDGEIAPIPEIDYCILSKHLHAS</sequence>
<evidence type="ECO:0000259" key="13">
    <source>
        <dbReference type="PROSITE" id="PS51186"/>
    </source>
</evidence>
<evidence type="ECO:0000256" key="12">
    <source>
        <dbReference type="SAM" id="MobiDB-lite"/>
    </source>
</evidence>